<dbReference type="EMBL" id="BMFC01000027">
    <property type="protein sequence ID" value="GGC23411.1"/>
    <property type="molecule type" value="Genomic_DNA"/>
</dbReference>
<comment type="similarity">
    <text evidence="3">Belongs to the gas vesicle GvpF/GvpL family.</text>
</comment>
<evidence type="ECO:0000256" key="3">
    <source>
        <dbReference type="ARBA" id="ARBA00035643"/>
    </source>
</evidence>
<evidence type="ECO:0000256" key="1">
    <source>
        <dbReference type="ARBA" id="ARBA00022987"/>
    </source>
</evidence>
<sequence length="267" mass="29253">MTDTIYAVALISRKMSGLLPDELNKAGCEIVSTQVGDILIRRIGPETVALLKAAHNAAGLRAVTDWILFHERVNVIASNHGSVYPFSFATLFSSDEVLRQAVIENSEALQIYFSHVKEADEWAIKICAPKTQDFRIDDAQNANSGLDYLQRRRARNAGDRVATMASRAEALVSPLKSFARDWKTLRTGLAPQTDLDVVGTFAALVGRNQADEFTSQLRIQAETVSGGLQVSCTGPWLPFSFRPSFRAEVMSGTNKTSPVECEASKNC</sequence>
<evidence type="ECO:0000313" key="5">
    <source>
        <dbReference type="Proteomes" id="UP000645462"/>
    </source>
</evidence>
<evidence type="ECO:0000313" key="4">
    <source>
        <dbReference type="EMBL" id="GGC23411.1"/>
    </source>
</evidence>
<comment type="subcellular location">
    <subcellularLocation>
        <location evidence="2">Gas vesicle</location>
    </subcellularLocation>
</comment>
<evidence type="ECO:0008006" key="6">
    <source>
        <dbReference type="Google" id="ProtNLM"/>
    </source>
</evidence>
<evidence type="ECO:0000256" key="2">
    <source>
        <dbReference type="ARBA" id="ARBA00035108"/>
    </source>
</evidence>
<dbReference type="PANTHER" id="PTHR36852">
    <property type="entry name" value="PROTEIN GVPL 2"/>
    <property type="match status" value="1"/>
</dbReference>
<protein>
    <recommendedName>
        <fullName evidence="6">Gas vesicle protein GvpFL</fullName>
    </recommendedName>
</protein>
<dbReference type="InterPro" id="IPR009430">
    <property type="entry name" value="GvpL/GvpF"/>
</dbReference>
<reference evidence="5" key="1">
    <citation type="journal article" date="2019" name="Int. J. Syst. Evol. Microbiol.">
        <title>The Global Catalogue of Microorganisms (GCM) 10K type strain sequencing project: providing services to taxonomists for standard genome sequencing and annotation.</title>
        <authorList>
            <consortium name="The Broad Institute Genomics Platform"/>
            <consortium name="The Broad Institute Genome Sequencing Center for Infectious Disease"/>
            <person name="Wu L."/>
            <person name="Ma J."/>
        </authorList>
    </citation>
    <scope>NUCLEOTIDE SEQUENCE [LARGE SCALE GENOMIC DNA]</scope>
    <source>
        <strain evidence="5">CGMCC 1.12478</strain>
    </source>
</reference>
<organism evidence="4 5">
    <name type="scientific">Marivita lacus</name>
    <dbReference type="NCBI Taxonomy" id="1323742"/>
    <lineage>
        <taxon>Bacteria</taxon>
        <taxon>Pseudomonadati</taxon>
        <taxon>Pseudomonadota</taxon>
        <taxon>Alphaproteobacteria</taxon>
        <taxon>Rhodobacterales</taxon>
        <taxon>Roseobacteraceae</taxon>
        <taxon>Marivita</taxon>
    </lineage>
</organism>
<keyword evidence="5" id="KW-1185">Reference proteome</keyword>
<dbReference type="Pfam" id="PF06386">
    <property type="entry name" value="GvpL_GvpF"/>
    <property type="match status" value="1"/>
</dbReference>
<comment type="caution">
    <text evidence="4">The sequence shown here is derived from an EMBL/GenBank/DDBJ whole genome shotgun (WGS) entry which is preliminary data.</text>
</comment>
<accession>A0ABQ1LH79</accession>
<name>A0ABQ1LH79_9RHOB</name>
<keyword evidence="1" id="KW-0304">Gas vesicle</keyword>
<dbReference type="PANTHER" id="PTHR36852:SF1">
    <property type="entry name" value="PROTEIN GVPL 2"/>
    <property type="match status" value="1"/>
</dbReference>
<proteinExistence type="inferred from homology"/>
<dbReference type="RefSeq" id="WP_188484335.1">
    <property type="nucleotide sequence ID" value="NZ_BMFC01000027.1"/>
</dbReference>
<dbReference type="Proteomes" id="UP000645462">
    <property type="component" value="Unassembled WGS sequence"/>
</dbReference>
<gene>
    <name evidence="4" type="ORF">GCM10011363_44850</name>
</gene>